<dbReference type="STRING" id="1504633.A0A2T7DIX6"/>
<protein>
    <recommendedName>
        <fullName evidence="9">C2H2-type domain-containing protein</fullName>
    </recommendedName>
</protein>
<feature type="domain" description="C2H2-type" evidence="9">
    <location>
        <begin position="416"/>
        <end position="443"/>
    </location>
</feature>
<dbReference type="PROSITE" id="PS50157">
    <property type="entry name" value="ZINC_FINGER_C2H2_2"/>
    <property type="match status" value="3"/>
</dbReference>
<dbReference type="InterPro" id="IPR036236">
    <property type="entry name" value="Znf_C2H2_sf"/>
</dbReference>
<feature type="compositionally biased region" description="Pro residues" evidence="8">
    <location>
        <begin position="398"/>
        <end position="407"/>
    </location>
</feature>
<dbReference type="EMBL" id="CM009753">
    <property type="protein sequence ID" value="PUZ55534.1"/>
    <property type="molecule type" value="Genomic_DNA"/>
</dbReference>
<evidence type="ECO:0000313" key="11">
    <source>
        <dbReference type="Proteomes" id="UP000244336"/>
    </source>
</evidence>
<dbReference type="Gene3D" id="3.30.160.60">
    <property type="entry name" value="Classic Zinc Finger"/>
    <property type="match status" value="1"/>
</dbReference>
<evidence type="ECO:0000256" key="1">
    <source>
        <dbReference type="ARBA" id="ARBA00022723"/>
    </source>
</evidence>
<evidence type="ECO:0000259" key="9">
    <source>
        <dbReference type="PROSITE" id="PS50157"/>
    </source>
</evidence>
<keyword evidence="1" id="KW-0479">Metal-binding</keyword>
<accession>A0A2T7DIX6</accession>
<feature type="domain" description="C2H2-type" evidence="9">
    <location>
        <begin position="468"/>
        <end position="495"/>
    </location>
</feature>
<feature type="domain" description="C2H2-type" evidence="9">
    <location>
        <begin position="204"/>
        <end position="227"/>
    </location>
</feature>
<feature type="region of interest" description="Disordered" evidence="8">
    <location>
        <begin position="527"/>
        <end position="556"/>
    </location>
</feature>
<dbReference type="GO" id="GO:0000976">
    <property type="term" value="F:transcription cis-regulatory region binding"/>
    <property type="evidence" value="ECO:0007669"/>
    <property type="project" value="TreeGrafter"/>
</dbReference>
<feature type="region of interest" description="Disordered" evidence="8">
    <location>
        <begin position="92"/>
        <end position="173"/>
    </location>
</feature>
<reference evidence="10 11" key="1">
    <citation type="submission" date="2018-04" db="EMBL/GenBank/DDBJ databases">
        <title>WGS assembly of Panicum hallii var. hallii HAL2.</title>
        <authorList>
            <person name="Lovell J."/>
            <person name="Jenkins J."/>
            <person name="Lowry D."/>
            <person name="Mamidi S."/>
            <person name="Sreedasyam A."/>
            <person name="Weng X."/>
            <person name="Barry K."/>
            <person name="Bonette J."/>
            <person name="Campitelli B."/>
            <person name="Daum C."/>
            <person name="Gordon S."/>
            <person name="Gould B."/>
            <person name="Lipzen A."/>
            <person name="MacQueen A."/>
            <person name="Palacio-Mejia J."/>
            <person name="Plott C."/>
            <person name="Shakirov E."/>
            <person name="Shu S."/>
            <person name="Yoshinaga Y."/>
            <person name="Zane M."/>
            <person name="Rokhsar D."/>
            <person name="Grimwood J."/>
            <person name="Schmutz J."/>
            <person name="Juenger T."/>
        </authorList>
    </citation>
    <scope>NUCLEOTIDE SEQUENCE [LARGE SCALE GENOMIC DNA]</scope>
    <source>
        <strain evidence="11">cv. HAL2</strain>
    </source>
</reference>
<dbReference type="GO" id="GO:0003700">
    <property type="term" value="F:DNA-binding transcription factor activity"/>
    <property type="evidence" value="ECO:0007669"/>
    <property type="project" value="InterPro"/>
</dbReference>
<evidence type="ECO:0000256" key="3">
    <source>
        <dbReference type="ARBA" id="ARBA00022771"/>
    </source>
</evidence>
<feature type="compositionally biased region" description="Low complexity" evidence="8">
    <location>
        <begin position="527"/>
        <end position="545"/>
    </location>
</feature>
<dbReference type="GO" id="GO:0005634">
    <property type="term" value="C:nucleus"/>
    <property type="evidence" value="ECO:0007669"/>
    <property type="project" value="TreeGrafter"/>
</dbReference>
<sequence length="594" mass="62050">MQLARCETSGVDWVTRLPHDYSPCASAPSSYRPRSACRLRLRGARVTARNKRRPDLAGEVKPTLPIPTLDSSSSWCPRRRWDSGVRRSDSDFLLQFTPPGQRSPTVMAGGSSEDRWRRPTSRCHADPRDDEPEEGEVVPGYHSDVDTEDYYNRHSCSSSDSDETISDSNAACSVPPRYGEDTSPCSVAANSAGSSSPVAARAALACPVCGKEFRSQKAVCGHMKVHAIGTHEQGIGEGKGIKRDVAALASWGGTGKRGCSGLGGRAAASTNAESDQSVAIVVAEPKIVLQPKPLAFATPIRNAHSVVRAHDVVNGNAQAQSVVCVHGVRIAQSVARARGVCNDQCFRPEQQRSVAMDAVVAGPANPPSEAVVHPHAAPPTPPAAGEQSPSSIQRHATAPPPPPPPPAAGRQNPNGYTCKECNEWFPMHQGLGGHVAAHRSREVAAAAEGTLEDGAVACRRNAKPEKAHVCKVCGAAFPAGVQLGGHMRKHYAGPPIVPNKKRRLVQPPVPPPALTLALPASAYADGASPAPAVDAAAQPGPAPAVERTPEPAPGPAVAGRMLLFGVDIGVRVQKPAAQEGPSATEGPASTGGEQ</sequence>
<evidence type="ECO:0000256" key="8">
    <source>
        <dbReference type="SAM" id="MobiDB-lite"/>
    </source>
</evidence>
<keyword evidence="3 7" id="KW-0863">Zinc-finger</keyword>
<keyword evidence="2" id="KW-0677">Repeat</keyword>
<dbReference type="Gramene" id="PUZ55534">
    <property type="protein sequence ID" value="PUZ55534"/>
    <property type="gene ID" value="GQ55_5G220500"/>
</dbReference>
<keyword evidence="4" id="KW-0862">Zinc</keyword>
<evidence type="ECO:0000256" key="4">
    <source>
        <dbReference type="ARBA" id="ARBA00022833"/>
    </source>
</evidence>
<keyword evidence="6" id="KW-0804">Transcription</keyword>
<evidence type="ECO:0000313" key="10">
    <source>
        <dbReference type="EMBL" id="PUZ55534.1"/>
    </source>
</evidence>
<evidence type="ECO:0000256" key="5">
    <source>
        <dbReference type="ARBA" id="ARBA00023015"/>
    </source>
</evidence>
<proteinExistence type="predicted"/>
<dbReference type="PANTHER" id="PTHR45988:SF30">
    <property type="entry name" value="C2H2-TYPE DOMAIN-CONTAINING PROTEIN"/>
    <property type="match status" value="1"/>
</dbReference>
<dbReference type="PROSITE" id="PS00028">
    <property type="entry name" value="ZINC_FINGER_C2H2_1"/>
    <property type="match status" value="3"/>
</dbReference>
<dbReference type="Pfam" id="PF13912">
    <property type="entry name" value="zf-C2H2_6"/>
    <property type="match status" value="3"/>
</dbReference>
<dbReference type="SMART" id="SM00355">
    <property type="entry name" value="ZnF_C2H2"/>
    <property type="match status" value="3"/>
</dbReference>
<feature type="compositionally biased region" description="Basic and acidic residues" evidence="8">
    <location>
        <begin position="112"/>
        <end position="127"/>
    </location>
</feature>
<dbReference type="AlphaFoldDB" id="A0A2T7DIX6"/>
<dbReference type="Proteomes" id="UP000244336">
    <property type="component" value="Chromosome 5"/>
</dbReference>
<evidence type="ECO:0000256" key="7">
    <source>
        <dbReference type="PROSITE-ProRule" id="PRU00042"/>
    </source>
</evidence>
<feature type="region of interest" description="Disordered" evidence="8">
    <location>
        <begin position="361"/>
        <end position="413"/>
    </location>
</feature>
<keyword evidence="5" id="KW-0805">Transcription regulation</keyword>
<dbReference type="SUPFAM" id="SSF57667">
    <property type="entry name" value="beta-beta-alpha zinc fingers"/>
    <property type="match status" value="1"/>
</dbReference>
<dbReference type="GO" id="GO:0008270">
    <property type="term" value="F:zinc ion binding"/>
    <property type="evidence" value="ECO:0007669"/>
    <property type="project" value="UniProtKB-KW"/>
</dbReference>
<feature type="region of interest" description="Disordered" evidence="8">
    <location>
        <begin position="573"/>
        <end position="594"/>
    </location>
</feature>
<gene>
    <name evidence="10" type="ORF">GQ55_5G220500</name>
</gene>
<dbReference type="InterPro" id="IPR044653">
    <property type="entry name" value="AZF1/2/3-like"/>
</dbReference>
<dbReference type="OrthoDB" id="690458at2759"/>
<name>A0A2T7DIX6_9POAL</name>
<keyword evidence="11" id="KW-1185">Reference proteome</keyword>
<evidence type="ECO:0000256" key="2">
    <source>
        <dbReference type="ARBA" id="ARBA00022737"/>
    </source>
</evidence>
<organism evidence="10 11">
    <name type="scientific">Panicum hallii var. hallii</name>
    <dbReference type="NCBI Taxonomy" id="1504633"/>
    <lineage>
        <taxon>Eukaryota</taxon>
        <taxon>Viridiplantae</taxon>
        <taxon>Streptophyta</taxon>
        <taxon>Embryophyta</taxon>
        <taxon>Tracheophyta</taxon>
        <taxon>Spermatophyta</taxon>
        <taxon>Magnoliopsida</taxon>
        <taxon>Liliopsida</taxon>
        <taxon>Poales</taxon>
        <taxon>Poaceae</taxon>
        <taxon>PACMAD clade</taxon>
        <taxon>Panicoideae</taxon>
        <taxon>Panicodae</taxon>
        <taxon>Paniceae</taxon>
        <taxon>Panicinae</taxon>
        <taxon>Panicum</taxon>
        <taxon>Panicum sect. Panicum</taxon>
    </lineage>
</organism>
<dbReference type="PANTHER" id="PTHR45988">
    <property type="entry name" value="C2H2 TYPE ZINC FINGER TRANSCRIPTION FACTOR FAMILY-RELATED"/>
    <property type="match status" value="1"/>
</dbReference>
<evidence type="ECO:0000256" key="6">
    <source>
        <dbReference type="ARBA" id="ARBA00023163"/>
    </source>
</evidence>
<dbReference type="InterPro" id="IPR013087">
    <property type="entry name" value="Znf_C2H2_type"/>
</dbReference>